<dbReference type="RefSeq" id="WP_135623809.1">
    <property type="nucleotide sequence ID" value="NZ_RQGD01000031.1"/>
</dbReference>
<keyword evidence="1" id="KW-0812">Transmembrane</keyword>
<organism evidence="2 3">
    <name type="scientific">Leptospira ognonensis</name>
    <dbReference type="NCBI Taxonomy" id="2484945"/>
    <lineage>
        <taxon>Bacteria</taxon>
        <taxon>Pseudomonadati</taxon>
        <taxon>Spirochaetota</taxon>
        <taxon>Spirochaetia</taxon>
        <taxon>Leptospirales</taxon>
        <taxon>Leptospiraceae</taxon>
        <taxon>Leptospira</taxon>
    </lineage>
</organism>
<dbReference type="AlphaFoldDB" id="A0A4R9K308"/>
<sequence length="261" mass="30561">MKSQNKYTFFFGVFLLGLVLSIFEYFKKLDYCLSPQVCFDQRLLSIPIAIFILWFVSRSKWIARIFDCIFHQNPKQVIREDLNQMARFKTNESYSRETVGRIQYKRLFSKSIKSQENARKNTWWDYSAEYIVGPWVIISLLILMPRVRITGRLVGLLLGIVLTIALYFSWITFDYCLPLSMHQTAMTIGAGFLLLFVSTFAFLPFISHFALMGMLICLVGVTGYFMDAVQFMGWMTLFGPLFLDFLYPWTVQEFGKDKLEI</sequence>
<feature type="transmembrane region" description="Helical" evidence="1">
    <location>
        <begin position="7"/>
        <end position="27"/>
    </location>
</feature>
<dbReference type="Proteomes" id="UP000297693">
    <property type="component" value="Unassembled WGS sequence"/>
</dbReference>
<keyword evidence="3" id="KW-1185">Reference proteome</keyword>
<proteinExistence type="predicted"/>
<accession>A0A4R9K308</accession>
<reference evidence="2" key="1">
    <citation type="journal article" date="2019" name="PLoS Negl. Trop. Dis.">
        <title>Revisiting the worldwide diversity of Leptospira species in the environment.</title>
        <authorList>
            <person name="Vincent A.T."/>
            <person name="Schiettekatte O."/>
            <person name="Bourhy P."/>
            <person name="Veyrier F.J."/>
            <person name="Picardeau M."/>
        </authorList>
    </citation>
    <scope>NUCLEOTIDE SEQUENCE [LARGE SCALE GENOMIC DNA]</scope>
    <source>
        <strain evidence="2">201702476</strain>
    </source>
</reference>
<dbReference type="EMBL" id="RQGD01000031">
    <property type="protein sequence ID" value="TGL58688.1"/>
    <property type="molecule type" value="Genomic_DNA"/>
</dbReference>
<name>A0A4R9K308_9LEPT</name>
<evidence type="ECO:0000256" key="1">
    <source>
        <dbReference type="SAM" id="Phobius"/>
    </source>
</evidence>
<feature type="transmembrane region" description="Helical" evidence="1">
    <location>
        <begin position="39"/>
        <end position="56"/>
    </location>
</feature>
<comment type="caution">
    <text evidence="2">The sequence shown here is derived from an EMBL/GenBank/DDBJ whole genome shotgun (WGS) entry which is preliminary data.</text>
</comment>
<gene>
    <name evidence="2" type="ORF">EHQ58_10245</name>
</gene>
<feature type="transmembrane region" description="Helical" evidence="1">
    <location>
        <begin position="153"/>
        <end position="173"/>
    </location>
</feature>
<keyword evidence="1" id="KW-1133">Transmembrane helix</keyword>
<evidence type="ECO:0000313" key="2">
    <source>
        <dbReference type="EMBL" id="TGL58688.1"/>
    </source>
</evidence>
<evidence type="ECO:0000313" key="3">
    <source>
        <dbReference type="Proteomes" id="UP000297693"/>
    </source>
</evidence>
<feature type="transmembrane region" description="Helical" evidence="1">
    <location>
        <begin position="185"/>
        <end position="202"/>
    </location>
</feature>
<protein>
    <submittedName>
        <fullName evidence="2">Uncharacterized protein</fullName>
    </submittedName>
</protein>
<keyword evidence="1" id="KW-0472">Membrane</keyword>